<comment type="caution">
    <text evidence="2">The sequence shown here is derived from an EMBL/GenBank/DDBJ whole genome shotgun (WGS) entry which is preliminary data.</text>
</comment>
<proteinExistence type="predicted"/>
<protein>
    <submittedName>
        <fullName evidence="2">Uncharacterized protein</fullName>
    </submittedName>
</protein>
<feature type="region of interest" description="Disordered" evidence="1">
    <location>
        <begin position="153"/>
        <end position="180"/>
    </location>
</feature>
<dbReference type="EMBL" id="BTRK01000003">
    <property type="protein sequence ID" value="GMR41356.1"/>
    <property type="molecule type" value="Genomic_DNA"/>
</dbReference>
<evidence type="ECO:0000313" key="3">
    <source>
        <dbReference type="Proteomes" id="UP001328107"/>
    </source>
</evidence>
<feature type="region of interest" description="Disordered" evidence="1">
    <location>
        <begin position="47"/>
        <end position="67"/>
    </location>
</feature>
<evidence type="ECO:0000256" key="1">
    <source>
        <dbReference type="SAM" id="MobiDB-lite"/>
    </source>
</evidence>
<organism evidence="2 3">
    <name type="scientific">Pristionchus mayeri</name>
    <dbReference type="NCBI Taxonomy" id="1317129"/>
    <lineage>
        <taxon>Eukaryota</taxon>
        <taxon>Metazoa</taxon>
        <taxon>Ecdysozoa</taxon>
        <taxon>Nematoda</taxon>
        <taxon>Chromadorea</taxon>
        <taxon>Rhabditida</taxon>
        <taxon>Rhabditina</taxon>
        <taxon>Diplogasteromorpha</taxon>
        <taxon>Diplogasteroidea</taxon>
        <taxon>Neodiplogasteridae</taxon>
        <taxon>Pristionchus</taxon>
    </lineage>
</organism>
<name>A0AAN4ZIC4_9BILA</name>
<feature type="compositionally biased region" description="Basic and acidic residues" evidence="1">
    <location>
        <begin position="153"/>
        <end position="163"/>
    </location>
</feature>
<dbReference type="AlphaFoldDB" id="A0AAN4ZIC4"/>
<feature type="compositionally biased region" description="Basic and acidic residues" evidence="1">
    <location>
        <begin position="49"/>
        <end position="58"/>
    </location>
</feature>
<accession>A0AAN4ZIC4</accession>
<evidence type="ECO:0000313" key="2">
    <source>
        <dbReference type="EMBL" id="GMR41356.1"/>
    </source>
</evidence>
<gene>
    <name evidence="2" type="ORF">PMAYCL1PPCAC_11551</name>
</gene>
<sequence length="180" mass="21202">MADHLPQDNELVPDQFEEVEVEMPEEVEQLGDEEDVPDQFAEVEVEMPGEERAEEGREGAAAPQEDAAAAEVGRIVRQDEIRLHLEAIVERRRREGQAGMEAAARAFRERRRENQNVIRRFEQQAEREDELIVRERRMERMMRRAHIEWEIDREENPHVEHPAQRLARQFRPAQPEDPAI</sequence>
<dbReference type="Proteomes" id="UP001328107">
    <property type="component" value="Unassembled WGS sequence"/>
</dbReference>
<reference evidence="3" key="1">
    <citation type="submission" date="2022-10" db="EMBL/GenBank/DDBJ databases">
        <title>Genome assembly of Pristionchus species.</title>
        <authorList>
            <person name="Yoshida K."/>
            <person name="Sommer R.J."/>
        </authorList>
    </citation>
    <scope>NUCLEOTIDE SEQUENCE [LARGE SCALE GENOMIC DNA]</scope>
    <source>
        <strain evidence="3">RS5460</strain>
    </source>
</reference>
<keyword evidence="3" id="KW-1185">Reference proteome</keyword>